<reference evidence="1 2" key="1">
    <citation type="submission" date="2016-11" db="EMBL/GenBank/DDBJ databases">
        <title>Paenibacillus species isolates.</title>
        <authorList>
            <person name="Beno S.M."/>
        </authorList>
    </citation>
    <scope>NUCLEOTIDE SEQUENCE [LARGE SCALE GENOMIC DNA]</scope>
    <source>
        <strain evidence="1 2">FSL R5-0378</strain>
    </source>
</reference>
<keyword evidence="2" id="KW-1185">Reference proteome</keyword>
<dbReference type="EMBL" id="MRTP01000007">
    <property type="protein sequence ID" value="OMF52179.1"/>
    <property type="molecule type" value="Genomic_DNA"/>
</dbReference>
<accession>A0A1R1EK76</accession>
<dbReference type="RefSeq" id="WP_076173000.1">
    <property type="nucleotide sequence ID" value="NZ_MRTP01000007.1"/>
</dbReference>
<organism evidence="1 2">
    <name type="scientific">Paenibacillus rhizosphaerae</name>
    <dbReference type="NCBI Taxonomy" id="297318"/>
    <lineage>
        <taxon>Bacteria</taxon>
        <taxon>Bacillati</taxon>
        <taxon>Bacillota</taxon>
        <taxon>Bacilli</taxon>
        <taxon>Bacillales</taxon>
        <taxon>Paenibacillaceae</taxon>
        <taxon>Paenibacillus</taxon>
    </lineage>
</organism>
<protein>
    <submittedName>
        <fullName evidence="1">Beta-mannanase</fullName>
    </submittedName>
</protein>
<dbReference type="Proteomes" id="UP000187172">
    <property type="component" value="Unassembled WGS sequence"/>
</dbReference>
<dbReference type="STRING" id="297318.BK138_22250"/>
<name>A0A1R1EK76_9BACL</name>
<proteinExistence type="predicted"/>
<evidence type="ECO:0000313" key="1">
    <source>
        <dbReference type="EMBL" id="OMF52179.1"/>
    </source>
</evidence>
<evidence type="ECO:0000313" key="2">
    <source>
        <dbReference type="Proteomes" id="UP000187172"/>
    </source>
</evidence>
<gene>
    <name evidence="1" type="ORF">BK138_22250</name>
</gene>
<comment type="caution">
    <text evidence="1">The sequence shown here is derived from an EMBL/GenBank/DDBJ whole genome shotgun (WGS) entry which is preliminary data.</text>
</comment>
<dbReference type="AlphaFoldDB" id="A0A1R1EK76"/>
<sequence length="221" mass="24684">MRFIDAQPGDPVIRGLSHQLDEGRCTLRWQWPEGIQAVYIGRAFDILAEDAGEGGASAPSDSPSDKLRLYTRNEYKANNGYHDRIEGVGRVIYTVYASVTEQGDAVLFRQPDGANRAVFSTGRARVTVSIREKGGWLQKFKTVEIRVTTEVPIPKEALCYVKKQGSYPAHKEDGTVYPFVMDFAAGKNVLPAIEVGKNDYVRLFFTDGKKYGQLFELVQGR</sequence>